<protein>
    <submittedName>
        <fullName evidence="1">Uncharacterized protein</fullName>
    </submittedName>
</protein>
<evidence type="ECO:0000313" key="1">
    <source>
        <dbReference type="EMBL" id="KAG8584956.1"/>
    </source>
</evidence>
<sequence length="74" mass="8196">MPSVMLRAQALQFQGVVTSGGEASLHPAPLYIPLHSAIAVHCSQQTTLHCVFLFFSTTEHQLLKASVYCVYYEQ</sequence>
<comment type="caution">
    <text evidence="1">The sequence shown here is derived from an EMBL/GenBank/DDBJ whole genome shotgun (WGS) entry which is preliminary data.</text>
</comment>
<organism evidence="1 2">
    <name type="scientific">Engystomops pustulosus</name>
    <name type="common">Tungara frog</name>
    <name type="synonym">Physalaemus pustulosus</name>
    <dbReference type="NCBI Taxonomy" id="76066"/>
    <lineage>
        <taxon>Eukaryota</taxon>
        <taxon>Metazoa</taxon>
        <taxon>Chordata</taxon>
        <taxon>Craniata</taxon>
        <taxon>Vertebrata</taxon>
        <taxon>Euteleostomi</taxon>
        <taxon>Amphibia</taxon>
        <taxon>Batrachia</taxon>
        <taxon>Anura</taxon>
        <taxon>Neobatrachia</taxon>
        <taxon>Hyloidea</taxon>
        <taxon>Leptodactylidae</taxon>
        <taxon>Leiuperinae</taxon>
        <taxon>Engystomops</taxon>
    </lineage>
</organism>
<proteinExistence type="predicted"/>
<dbReference type="EMBL" id="WNYA01000002">
    <property type="protein sequence ID" value="KAG8584956.1"/>
    <property type="molecule type" value="Genomic_DNA"/>
</dbReference>
<gene>
    <name evidence="1" type="ORF">GDO81_004842</name>
</gene>
<keyword evidence="2" id="KW-1185">Reference proteome</keyword>
<dbReference type="Proteomes" id="UP000824782">
    <property type="component" value="Unassembled WGS sequence"/>
</dbReference>
<reference evidence="1" key="1">
    <citation type="thesis" date="2020" institute="ProQuest LLC" country="789 East Eisenhower Parkway, Ann Arbor, MI, USA">
        <title>Comparative Genomics and Chromosome Evolution.</title>
        <authorList>
            <person name="Mudd A.B."/>
        </authorList>
    </citation>
    <scope>NUCLEOTIDE SEQUENCE</scope>
    <source>
        <strain evidence="1">237g6f4</strain>
        <tissue evidence="1">Blood</tissue>
    </source>
</reference>
<dbReference type="AlphaFoldDB" id="A0AAV7CK22"/>
<accession>A0AAV7CK22</accession>
<name>A0AAV7CK22_ENGPU</name>
<evidence type="ECO:0000313" key="2">
    <source>
        <dbReference type="Proteomes" id="UP000824782"/>
    </source>
</evidence>